<protein>
    <recommendedName>
        <fullName evidence="4">Hsp70 family protein</fullName>
    </recommendedName>
</protein>
<accession>A0A8H7SV81</accession>
<name>A0A8H7SV81_9FUNG</name>
<gene>
    <name evidence="2" type="ORF">INT48_000235</name>
</gene>
<dbReference type="InterPro" id="IPR043129">
    <property type="entry name" value="ATPase_NBD"/>
</dbReference>
<organism evidence="2 3">
    <name type="scientific">Thamnidium elegans</name>
    <dbReference type="NCBI Taxonomy" id="101142"/>
    <lineage>
        <taxon>Eukaryota</taxon>
        <taxon>Fungi</taxon>
        <taxon>Fungi incertae sedis</taxon>
        <taxon>Mucoromycota</taxon>
        <taxon>Mucoromycotina</taxon>
        <taxon>Mucoromycetes</taxon>
        <taxon>Mucorales</taxon>
        <taxon>Mucorineae</taxon>
        <taxon>Mucoraceae</taxon>
        <taxon>Thamnidium</taxon>
    </lineage>
</organism>
<feature type="region of interest" description="Disordered" evidence="1">
    <location>
        <begin position="193"/>
        <end position="223"/>
    </location>
</feature>
<comment type="caution">
    <text evidence="2">The sequence shown here is derived from an EMBL/GenBank/DDBJ whole genome shotgun (WGS) entry which is preliminary data.</text>
</comment>
<dbReference type="SUPFAM" id="SSF53067">
    <property type="entry name" value="Actin-like ATPase domain"/>
    <property type="match status" value="2"/>
</dbReference>
<evidence type="ECO:0000313" key="2">
    <source>
        <dbReference type="EMBL" id="KAG2234993.1"/>
    </source>
</evidence>
<proteinExistence type="predicted"/>
<keyword evidence="3" id="KW-1185">Reference proteome</keyword>
<dbReference type="PANTHER" id="PTHR14187:SF5">
    <property type="entry name" value="HEAT SHOCK 70 KDA PROTEIN 12A"/>
    <property type="match status" value="1"/>
</dbReference>
<reference evidence="2" key="1">
    <citation type="submission" date="2021-01" db="EMBL/GenBank/DDBJ databases">
        <title>Metabolic potential, ecology and presence of endohyphal bacteria is reflected in genomic diversity of Mucoromycotina.</title>
        <authorList>
            <person name="Muszewska A."/>
            <person name="Okrasinska A."/>
            <person name="Steczkiewicz K."/>
            <person name="Drgas O."/>
            <person name="Orlowska M."/>
            <person name="Perlinska-Lenart U."/>
            <person name="Aleksandrzak-Piekarczyk T."/>
            <person name="Szatraj K."/>
            <person name="Zielenkiewicz U."/>
            <person name="Pilsyk S."/>
            <person name="Malc E."/>
            <person name="Mieczkowski P."/>
            <person name="Kruszewska J.S."/>
            <person name="Biernat P."/>
            <person name="Pawlowska J."/>
        </authorList>
    </citation>
    <scope>NUCLEOTIDE SEQUENCE</scope>
    <source>
        <strain evidence="2">WA0000018081</strain>
    </source>
</reference>
<dbReference type="PANTHER" id="PTHR14187">
    <property type="entry name" value="ALPHA KINASE/ELONGATION FACTOR 2 KINASE"/>
    <property type="match status" value="1"/>
</dbReference>
<evidence type="ECO:0008006" key="4">
    <source>
        <dbReference type="Google" id="ProtNLM"/>
    </source>
</evidence>
<dbReference type="AlphaFoldDB" id="A0A8H7SV81"/>
<evidence type="ECO:0000256" key="1">
    <source>
        <dbReference type="SAM" id="MobiDB-lite"/>
    </source>
</evidence>
<dbReference type="Proteomes" id="UP000613177">
    <property type="component" value="Unassembled WGS sequence"/>
</dbReference>
<sequence length="1018" mass="116682">MEGLTIQKVVTDYLKTFHALAIECLKKQEDFCNSYNFEQDFKLENLGYCLSCPTSLNDFFADCFVEAGITEKDTLIFVSESESTAFHYLSLDRLTTNIVPDQTYFVYDIGYSSLGVSKIKANSTESFSEVQLISEKLGQGSMILENSFRNYLIKNMSELNLNESIINSSVETFAEEIKGNNFKYINDPEDFDSEDFDQDDFDQDDFDQDDLDQDDFDQDDFDQEHDKSDKELQFILQENLDSYVDNYEVGQKQEKRVSPIFNLTDINGDPIKITDSDLEIHVFSPYINSLVNYIMNIYHDNNSNSCIFVSGKYSSDANFLDKLSQMDWDFSKIVSLNKDTNIDAVSLGAVSFGLKLNNMQIPFFYGANCESAILEAQLMSDKKSKYEEVYEKREMFDFIVGIDFGTTFIGCSYAALNDCHYDDLKAIHTIETGWPGGDSFSFGKTPTLLMYDKNMNTKLWGQEAKQNIHLYEDLRLLSNFKLFLSPEAIQTQYGPGNADIKKMKEKYDYVCKSVDAVQVISDYLKEVKEHVVRHIVAETKFKKAKKVFHMFSKSFENEPKIQFVLTVPAFWTTSARDTMVQAAIKATIIKKEELDDLLIISEPEAAAFFCEKKYPYLFRCPENPDSDSNFIVCDAGGGTVDLATFRLTRNKEIGESMICQTGGGTGDTCGSIYLDRVFKNYLLQFYKDIGLLVEDTDTSFDSVMDDFNSNIKYTFNPDPTGDGFYVFKLPTEHIIDMIPNTPQAERYTLIEKNTKLEIKHADIKALFFDPIITKILALIQIQLDQALRNARLINTIFLLGGFSRNPYLQQRVHDEYKYYYNVVVPEDGVAAVSKGAVSYGLNPRLISIKSSGHSVALEVRAPYSKYEDGRFNKKENFENRLEYFVHQSDFLRGERLDLFHKKVIVDYPNNAVIAVFACDFKEEDDRENWIYVSRRHIKILEEIIKLPEVEEINKGDPIQFVVCLNMYGSGTTITIECQNIHINRKIKEMNNGNVTSLKVVRKCDLVVLKNEKALIEYS</sequence>
<dbReference type="Gene3D" id="3.30.420.40">
    <property type="match status" value="1"/>
</dbReference>
<evidence type="ECO:0000313" key="3">
    <source>
        <dbReference type="Proteomes" id="UP000613177"/>
    </source>
</evidence>
<dbReference type="EMBL" id="JAEPRE010000041">
    <property type="protein sequence ID" value="KAG2234993.1"/>
    <property type="molecule type" value="Genomic_DNA"/>
</dbReference>